<organism evidence="9">
    <name type="scientific">Candidatus Atribacter allofermentans</name>
    <dbReference type="NCBI Taxonomy" id="1852833"/>
    <lineage>
        <taxon>Bacteria</taxon>
        <taxon>Pseudomonadati</taxon>
        <taxon>Atribacterota</taxon>
        <taxon>Atribacteria</taxon>
        <taxon>Atribacterales</taxon>
        <taxon>Atribacteraceae</taxon>
        <taxon>Atribacter</taxon>
    </lineage>
</organism>
<comment type="similarity">
    <text evidence="7">Belongs to the binding-protein-dependent transport system permease family.</text>
</comment>
<comment type="subcellular location">
    <subcellularLocation>
        <location evidence="1 7">Cell membrane</location>
        <topology evidence="1 7">Multi-pass membrane protein</topology>
    </subcellularLocation>
</comment>
<keyword evidence="2 7" id="KW-0813">Transport</keyword>
<dbReference type="EMBL" id="MWBQ01000025">
    <property type="protein sequence ID" value="OQA61029.1"/>
    <property type="molecule type" value="Genomic_DNA"/>
</dbReference>
<keyword evidence="5 7" id="KW-1133">Transmembrane helix</keyword>
<accession>A0A1V5T2L5</accession>
<dbReference type="PANTHER" id="PTHR30193:SF37">
    <property type="entry name" value="INNER MEMBRANE ABC TRANSPORTER PERMEASE PROTEIN YCJO"/>
    <property type="match status" value="1"/>
</dbReference>
<feature type="transmembrane region" description="Helical" evidence="7">
    <location>
        <begin position="142"/>
        <end position="162"/>
    </location>
</feature>
<keyword evidence="4 7" id="KW-0812">Transmembrane</keyword>
<evidence type="ECO:0000256" key="3">
    <source>
        <dbReference type="ARBA" id="ARBA00022475"/>
    </source>
</evidence>
<dbReference type="Pfam" id="PF00528">
    <property type="entry name" value="BPD_transp_1"/>
    <property type="match status" value="1"/>
</dbReference>
<evidence type="ECO:0000256" key="7">
    <source>
        <dbReference type="RuleBase" id="RU363032"/>
    </source>
</evidence>
<gene>
    <name evidence="9" type="primary">ycjO_1</name>
    <name evidence="9" type="ORF">BWY41_00423</name>
</gene>
<feature type="transmembrane region" description="Helical" evidence="7">
    <location>
        <begin position="198"/>
        <end position="222"/>
    </location>
</feature>
<keyword evidence="6 7" id="KW-0472">Membrane</keyword>
<dbReference type="PANTHER" id="PTHR30193">
    <property type="entry name" value="ABC TRANSPORTER PERMEASE PROTEIN"/>
    <property type="match status" value="1"/>
</dbReference>
<feature type="transmembrane region" description="Helical" evidence="7">
    <location>
        <begin position="263"/>
        <end position="281"/>
    </location>
</feature>
<evidence type="ECO:0000256" key="6">
    <source>
        <dbReference type="ARBA" id="ARBA00023136"/>
    </source>
</evidence>
<dbReference type="CDD" id="cd06261">
    <property type="entry name" value="TM_PBP2"/>
    <property type="match status" value="1"/>
</dbReference>
<evidence type="ECO:0000256" key="4">
    <source>
        <dbReference type="ARBA" id="ARBA00022692"/>
    </source>
</evidence>
<feature type="domain" description="ABC transmembrane type-1" evidence="8">
    <location>
        <begin position="64"/>
        <end position="278"/>
    </location>
</feature>
<sequence>MKKEWLAGYSFTLPSIILLIILVIYPLFLTLTYSLSDMSLTSTRYLGWTAYNKLFGNKMLPLVFKNSIIWTILVVFFQLLLGLGSAIVLNKPFWGRSLVRGIMILPWVMPGVVAGMVWRLIYDPQLGLLNHYLKSLGLIDQYLTWLSIPGSAIYAVIFSAIWKGFPFSMLMYLAGLQGVPAELYEAANIDGAGKWKQFFYVTLPSMQPIITITFLLTFIWTFNYFELIYVMTGGGPAESTHIFPTYVYDLAFKRFRFGDASRFAIFDFLFLLIFSLFYVWLSQRQKRMEQ</sequence>
<dbReference type="InterPro" id="IPR000515">
    <property type="entry name" value="MetI-like"/>
</dbReference>
<dbReference type="InterPro" id="IPR035906">
    <property type="entry name" value="MetI-like_sf"/>
</dbReference>
<evidence type="ECO:0000256" key="1">
    <source>
        <dbReference type="ARBA" id="ARBA00004651"/>
    </source>
</evidence>
<evidence type="ECO:0000256" key="5">
    <source>
        <dbReference type="ARBA" id="ARBA00022989"/>
    </source>
</evidence>
<dbReference type="SUPFAM" id="SSF161098">
    <property type="entry name" value="MetI-like"/>
    <property type="match status" value="1"/>
</dbReference>
<protein>
    <submittedName>
        <fullName evidence="9">Inner membrane ABC transporter permease protein YcjO</fullName>
    </submittedName>
</protein>
<dbReference type="PROSITE" id="PS50928">
    <property type="entry name" value="ABC_TM1"/>
    <property type="match status" value="1"/>
</dbReference>
<dbReference type="GO" id="GO:0005886">
    <property type="term" value="C:plasma membrane"/>
    <property type="evidence" value="ECO:0007669"/>
    <property type="project" value="UniProtKB-SubCell"/>
</dbReference>
<dbReference type="GO" id="GO:0055085">
    <property type="term" value="P:transmembrane transport"/>
    <property type="evidence" value="ECO:0007669"/>
    <property type="project" value="InterPro"/>
</dbReference>
<reference evidence="9" key="1">
    <citation type="submission" date="2017-02" db="EMBL/GenBank/DDBJ databases">
        <title>Delving into the versatile metabolic prowess of the omnipresent phylum Bacteroidetes.</title>
        <authorList>
            <person name="Nobu M.K."/>
            <person name="Mei R."/>
            <person name="Narihiro T."/>
            <person name="Kuroda K."/>
            <person name="Liu W.-T."/>
        </authorList>
    </citation>
    <scope>NUCLEOTIDE SEQUENCE</scope>
    <source>
        <strain evidence="9">ADurb.Bin276</strain>
    </source>
</reference>
<evidence type="ECO:0000313" key="9">
    <source>
        <dbReference type="EMBL" id="OQA61029.1"/>
    </source>
</evidence>
<dbReference type="Proteomes" id="UP000485569">
    <property type="component" value="Unassembled WGS sequence"/>
</dbReference>
<dbReference type="InterPro" id="IPR051393">
    <property type="entry name" value="ABC_transporter_permease"/>
</dbReference>
<evidence type="ECO:0000259" key="8">
    <source>
        <dbReference type="PROSITE" id="PS50928"/>
    </source>
</evidence>
<keyword evidence="3" id="KW-1003">Cell membrane</keyword>
<name>A0A1V5T2L5_9BACT</name>
<comment type="caution">
    <text evidence="9">The sequence shown here is derived from an EMBL/GenBank/DDBJ whole genome shotgun (WGS) entry which is preliminary data.</text>
</comment>
<feature type="transmembrane region" description="Helical" evidence="7">
    <location>
        <begin position="68"/>
        <end position="89"/>
    </location>
</feature>
<dbReference type="Gene3D" id="1.10.3720.10">
    <property type="entry name" value="MetI-like"/>
    <property type="match status" value="1"/>
</dbReference>
<dbReference type="AlphaFoldDB" id="A0A1V5T2L5"/>
<feature type="transmembrane region" description="Helical" evidence="7">
    <location>
        <begin position="101"/>
        <end position="122"/>
    </location>
</feature>
<feature type="transmembrane region" description="Helical" evidence="7">
    <location>
        <begin position="7"/>
        <end position="28"/>
    </location>
</feature>
<proteinExistence type="inferred from homology"/>
<evidence type="ECO:0000256" key="2">
    <source>
        <dbReference type="ARBA" id="ARBA00022448"/>
    </source>
</evidence>